<feature type="transmembrane region" description="Helical" evidence="7">
    <location>
        <begin position="90"/>
        <end position="111"/>
    </location>
</feature>
<dbReference type="Pfam" id="PF00528">
    <property type="entry name" value="BPD_transp_1"/>
    <property type="match status" value="1"/>
</dbReference>
<evidence type="ECO:0000256" key="2">
    <source>
        <dbReference type="ARBA" id="ARBA00022448"/>
    </source>
</evidence>
<organism evidence="9 10">
    <name type="scientific">Cohnella xylanilytica</name>
    <dbReference type="NCBI Taxonomy" id="557555"/>
    <lineage>
        <taxon>Bacteria</taxon>
        <taxon>Bacillati</taxon>
        <taxon>Bacillota</taxon>
        <taxon>Bacilli</taxon>
        <taxon>Bacillales</taxon>
        <taxon>Paenibacillaceae</taxon>
        <taxon>Cohnella</taxon>
    </lineage>
</organism>
<accession>A0A841U295</accession>
<evidence type="ECO:0000313" key="9">
    <source>
        <dbReference type="EMBL" id="MBB6694867.1"/>
    </source>
</evidence>
<dbReference type="SUPFAM" id="SSF161098">
    <property type="entry name" value="MetI-like"/>
    <property type="match status" value="1"/>
</dbReference>
<evidence type="ECO:0000256" key="3">
    <source>
        <dbReference type="ARBA" id="ARBA00022475"/>
    </source>
</evidence>
<evidence type="ECO:0000313" key="10">
    <source>
        <dbReference type="Proteomes" id="UP000553776"/>
    </source>
</evidence>
<evidence type="ECO:0000259" key="8">
    <source>
        <dbReference type="PROSITE" id="PS50928"/>
    </source>
</evidence>
<feature type="transmembrane region" description="Helical" evidence="7">
    <location>
        <begin position="123"/>
        <end position="143"/>
    </location>
</feature>
<evidence type="ECO:0000256" key="7">
    <source>
        <dbReference type="RuleBase" id="RU363032"/>
    </source>
</evidence>
<evidence type="ECO:0000256" key="6">
    <source>
        <dbReference type="ARBA" id="ARBA00023136"/>
    </source>
</evidence>
<dbReference type="GO" id="GO:0055085">
    <property type="term" value="P:transmembrane transport"/>
    <property type="evidence" value="ECO:0007669"/>
    <property type="project" value="InterPro"/>
</dbReference>
<dbReference type="CDD" id="cd06261">
    <property type="entry name" value="TM_PBP2"/>
    <property type="match status" value="1"/>
</dbReference>
<keyword evidence="4 7" id="KW-0812">Transmembrane</keyword>
<evidence type="ECO:0000256" key="4">
    <source>
        <dbReference type="ARBA" id="ARBA00022692"/>
    </source>
</evidence>
<dbReference type="EMBL" id="JACJVR010000106">
    <property type="protein sequence ID" value="MBB6694867.1"/>
    <property type="molecule type" value="Genomic_DNA"/>
</dbReference>
<comment type="similarity">
    <text evidence="7">Belongs to the binding-protein-dependent transport system permease family.</text>
</comment>
<comment type="caution">
    <text evidence="9">The sequence shown here is derived from an EMBL/GenBank/DDBJ whole genome shotgun (WGS) entry which is preliminary data.</text>
</comment>
<feature type="transmembrane region" description="Helical" evidence="7">
    <location>
        <begin position="175"/>
        <end position="194"/>
    </location>
</feature>
<dbReference type="InterPro" id="IPR000515">
    <property type="entry name" value="MetI-like"/>
</dbReference>
<evidence type="ECO:0000256" key="1">
    <source>
        <dbReference type="ARBA" id="ARBA00004651"/>
    </source>
</evidence>
<name>A0A841U295_9BACL</name>
<proteinExistence type="inferred from homology"/>
<feature type="transmembrane region" description="Helical" evidence="7">
    <location>
        <begin position="26"/>
        <end position="52"/>
    </location>
</feature>
<keyword evidence="3" id="KW-1003">Cell membrane</keyword>
<keyword evidence="2 7" id="KW-0813">Transport</keyword>
<keyword evidence="6 7" id="KW-0472">Membrane</keyword>
<sequence length="313" mass="35289">MEQAEIKVSPAKRSERRNRLARREALNGYAFFSPWLFGFLVFTAGPVLYSLYLSFTSYDTLSSPKWIGIMNYKVLLTQDATFWKSLYNTLYYVVFSVPLGLIIGVLLAMLMNQKVPGIRFFRTVFYLPSVVSGVAVALLWMWLLDPSFGLINTTLAKFGIQGPGWLTDVDWSKPSLILMSLWGVGGSMIIYLAGLQGIPRDLYEASRVDGAGAVRQFWRITLPLLTPTIFYNLIMGLLGGFQVFLQSFVMTNGGPVDSTLFYALYLYNKAFKSSQMGYASAMAWILLVLTLICTLIVLRTSKKWVYYEGAENK</sequence>
<dbReference type="PANTHER" id="PTHR30193:SF1">
    <property type="entry name" value="ABC TRANSPORTER PERMEASE PROTEIN YESP-RELATED"/>
    <property type="match status" value="1"/>
</dbReference>
<keyword evidence="5 7" id="KW-1133">Transmembrane helix</keyword>
<dbReference type="PROSITE" id="PS50928">
    <property type="entry name" value="ABC_TM1"/>
    <property type="match status" value="1"/>
</dbReference>
<dbReference type="PANTHER" id="PTHR30193">
    <property type="entry name" value="ABC TRANSPORTER PERMEASE PROTEIN"/>
    <property type="match status" value="1"/>
</dbReference>
<dbReference type="AlphaFoldDB" id="A0A841U295"/>
<reference evidence="9 10" key="1">
    <citation type="submission" date="2020-08" db="EMBL/GenBank/DDBJ databases">
        <title>Cohnella phylogeny.</title>
        <authorList>
            <person name="Dunlap C."/>
        </authorList>
    </citation>
    <scope>NUCLEOTIDE SEQUENCE [LARGE SCALE GENOMIC DNA]</scope>
    <source>
        <strain evidence="9 10">DSM 25239</strain>
    </source>
</reference>
<dbReference type="InterPro" id="IPR051393">
    <property type="entry name" value="ABC_transporter_permease"/>
</dbReference>
<dbReference type="Proteomes" id="UP000553776">
    <property type="component" value="Unassembled WGS sequence"/>
</dbReference>
<protein>
    <submittedName>
        <fullName evidence="9">Sugar ABC transporter permease</fullName>
    </submittedName>
</protein>
<dbReference type="Gene3D" id="1.10.3720.10">
    <property type="entry name" value="MetI-like"/>
    <property type="match status" value="1"/>
</dbReference>
<comment type="subcellular location">
    <subcellularLocation>
        <location evidence="1 7">Cell membrane</location>
        <topology evidence="1 7">Multi-pass membrane protein</topology>
    </subcellularLocation>
</comment>
<feature type="transmembrane region" description="Helical" evidence="7">
    <location>
        <begin position="276"/>
        <end position="298"/>
    </location>
</feature>
<feature type="domain" description="ABC transmembrane type-1" evidence="8">
    <location>
        <begin position="86"/>
        <end position="297"/>
    </location>
</feature>
<dbReference type="RefSeq" id="WP_185138829.1">
    <property type="nucleotide sequence ID" value="NZ_BORM01000061.1"/>
</dbReference>
<evidence type="ECO:0000256" key="5">
    <source>
        <dbReference type="ARBA" id="ARBA00022989"/>
    </source>
</evidence>
<dbReference type="InterPro" id="IPR035906">
    <property type="entry name" value="MetI-like_sf"/>
</dbReference>
<keyword evidence="10" id="KW-1185">Reference proteome</keyword>
<feature type="transmembrane region" description="Helical" evidence="7">
    <location>
        <begin position="229"/>
        <end position="249"/>
    </location>
</feature>
<gene>
    <name evidence="9" type="ORF">H7B90_26060</name>
</gene>
<dbReference type="GO" id="GO:0005886">
    <property type="term" value="C:plasma membrane"/>
    <property type="evidence" value="ECO:0007669"/>
    <property type="project" value="UniProtKB-SubCell"/>
</dbReference>